<keyword evidence="4 5" id="KW-0472">Membrane</keyword>
<dbReference type="AlphaFoldDB" id="A0A2N9YFG1"/>
<dbReference type="PANTHER" id="PTHR32322:SF9">
    <property type="entry name" value="AMINO-ACID METABOLITE EFFLUX PUMP-RELATED"/>
    <property type="match status" value="1"/>
</dbReference>
<protein>
    <submittedName>
        <fullName evidence="7">EamA family transporter</fullName>
    </submittedName>
</protein>
<dbReference type="GO" id="GO:0016020">
    <property type="term" value="C:membrane"/>
    <property type="evidence" value="ECO:0007669"/>
    <property type="project" value="UniProtKB-SubCell"/>
</dbReference>
<feature type="transmembrane region" description="Helical" evidence="5">
    <location>
        <begin position="123"/>
        <end position="141"/>
    </location>
</feature>
<accession>A0A2N9YFG1</accession>
<dbReference type="InterPro" id="IPR000620">
    <property type="entry name" value="EamA_dom"/>
</dbReference>
<feature type="domain" description="EamA" evidence="6">
    <location>
        <begin position="150"/>
        <end position="280"/>
    </location>
</feature>
<dbReference type="RefSeq" id="WP_062153502.1">
    <property type="nucleotide sequence ID" value="NZ_CP012373.2"/>
</dbReference>
<keyword evidence="8" id="KW-1185">Reference proteome</keyword>
<dbReference type="KEGG" id="blep:AL038_13080"/>
<gene>
    <name evidence="7" type="ORF">BLE401_11190</name>
</gene>
<evidence type="ECO:0000313" key="8">
    <source>
        <dbReference type="Proteomes" id="UP000234271"/>
    </source>
</evidence>
<keyword evidence="2 5" id="KW-0812">Transmembrane</keyword>
<evidence type="ECO:0000256" key="4">
    <source>
        <dbReference type="ARBA" id="ARBA00023136"/>
    </source>
</evidence>
<feature type="transmembrane region" description="Helical" evidence="5">
    <location>
        <begin position="12"/>
        <end position="32"/>
    </location>
</feature>
<feature type="transmembrane region" description="Helical" evidence="5">
    <location>
        <begin position="44"/>
        <end position="61"/>
    </location>
</feature>
<reference evidence="8" key="1">
    <citation type="submission" date="2016-12" db="EMBL/GenBank/DDBJ databases">
        <title>Complete Genome Sequence of Beggiatoa leptomitiformis D-401.</title>
        <authorList>
            <person name="Fomenkov A."/>
            <person name="Vincze T."/>
            <person name="Grabovich M."/>
            <person name="Anton B.P."/>
            <person name="Dubinina G."/>
            <person name="Orlova M."/>
            <person name="Belousova E."/>
            <person name="Roberts R.J."/>
        </authorList>
    </citation>
    <scope>NUCLEOTIDE SEQUENCE [LARGE SCALE GENOMIC DNA]</scope>
    <source>
        <strain evidence="8">D-401</strain>
    </source>
</reference>
<feature type="transmembrane region" description="Helical" evidence="5">
    <location>
        <begin position="179"/>
        <end position="198"/>
    </location>
</feature>
<sequence length="285" mass="30534">MDTHDRPHNILLYTLLALFAFAANSLFCRMALGGQLIDGASFTMIRLISGAITLASISFLFKKSTWQAVRMDYFSAGLLFLYAITFSFAYQYLTTGTGALILFGAVQATMISVALWRGERPHFIEWIGLIFAIIGLIYLVFPSLNAPPLLGSLLMAVAGIAWGGYSLRGRGVHHPITATAKNFIGTLPFTIIVSAILWQTATYSVQGIVLAILSGAFASGIGYAIWYTALTGLTATRAATVQLSVPIIAAMAGIIFLGEVLSLHLFISSTLILGGIGLAVFARKL</sequence>
<feature type="transmembrane region" description="Helical" evidence="5">
    <location>
        <begin position="204"/>
        <end position="226"/>
    </location>
</feature>
<evidence type="ECO:0000256" key="2">
    <source>
        <dbReference type="ARBA" id="ARBA00022692"/>
    </source>
</evidence>
<feature type="transmembrane region" description="Helical" evidence="5">
    <location>
        <begin position="263"/>
        <end position="282"/>
    </location>
</feature>
<evidence type="ECO:0000256" key="5">
    <source>
        <dbReference type="SAM" id="Phobius"/>
    </source>
</evidence>
<evidence type="ECO:0000256" key="1">
    <source>
        <dbReference type="ARBA" id="ARBA00004141"/>
    </source>
</evidence>
<name>A0A2N9YFG1_9GAMM</name>
<dbReference type="InterPro" id="IPR037185">
    <property type="entry name" value="EmrE-like"/>
</dbReference>
<feature type="transmembrane region" description="Helical" evidence="5">
    <location>
        <begin position="73"/>
        <end position="93"/>
    </location>
</feature>
<comment type="subcellular location">
    <subcellularLocation>
        <location evidence="1">Membrane</location>
        <topology evidence="1">Multi-pass membrane protein</topology>
    </subcellularLocation>
</comment>
<dbReference type="SUPFAM" id="SSF103481">
    <property type="entry name" value="Multidrug resistance efflux transporter EmrE"/>
    <property type="match status" value="2"/>
</dbReference>
<dbReference type="InterPro" id="IPR050638">
    <property type="entry name" value="AA-Vitamin_Transporters"/>
</dbReference>
<feature type="transmembrane region" description="Helical" evidence="5">
    <location>
        <begin position="99"/>
        <end position="116"/>
    </location>
</feature>
<evidence type="ECO:0000259" key="6">
    <source>
        <dbReference type="Pfam" id="PF00892"/>
    </source>
</evidence>
<dbReference type="OrthoDB" id="321830at2"/>
<dbReference type="Pfam" id="PF00892">
    <property type="entry name" value="EamA"/>
    <property type="match status" value="2"/>
</dbReference>
<feature type="transmembrane region" description="Helical" evidence="5">
    <location>
        <begin position="147"/>
        <end position="167"/>
    </location>
</feature>
<feature type="transmembrane region" description="Helical" evidence="5">
    <location>
        <begin position="238"/>
        <end position="257"/>
    </location>
</feature>
<evidence type="ECO:0000256" key="3">
    <source>
        <dbReference type="ARBA" id="ARBA00022989"/>
    </source>
</evidence>
<keyword evidence="3 5" id="KW-1133">Transmembrane helix</keyword>
<dbReference type="PANTHER" id="PTHR32322">
    <property type="entry name" value="INNER MEMBRANE TRANSPORTER"/>
    <property type="match status" value="1"/>
</dbReference>
<dbReference type="STRING" id="288004.AL038_13080"/>
<evidence type="ECO:0000313" key="7">
    <source>
        <dbReference type="EMBL" id="AUI69207.1"/>
    </source>
</evidence>
<organism evidence="7 8">
    <name type="scientific">Beggiatoa leptomitoformis</name>
    <dbReference type="NCBI Taxonomy" id="288004"/>
    <lineage>
        <taxon>Bacteria</taxon>
        <taxon>Pseudomonadati</taxon>
        <taxon>Pseudomonadota</taxon>
        <taxon>Gammaproteobacteria</taxon>
        <taxon>Thiotrichales</taxon>
        <taxon>Thiotrichaceae</taxon>
        <taxon>Beggiatoa</taxon>
    </lineage>
</organism>
<feature type="domain" description="EamA" evidence="6">
    <location>
        <begin position="11"/>
        <end position="140"/>
    </location>
</feature>
<proteinExistence type="predicted"/>
<dbReference type="EMBL" id="CP018889">
    <property type="protein sequence ID" value="AUI69207.1"/>
    <property type="molecule type" value="Genomic_DNA"/>
</dbReference>
<dbReference type="Proteomes" id="UP000234271">
    <property type="component" value="Chromosome"/>
</dbReference>